<dbReference type="EMBL" id="BJLP01000034">
    <property type="protein sequence ID" value="GEA81648.1"/>
    <property type="molecule type" value="Genomic_DNA"/>
</dbReference>
<evidence type="ECO:0000256" key="1">
    <source>
        <dbReference type="SAM" id="MobiDB-lite"/>
    </source>
</evidence>
<gene>
    <name evidence="2" type="ORF">CUD01_20920</name>
</gene>
<dbReference type="AlphaFoldDB" id="A0A4Y3KF78"/>
<name>A0A4Y3KF78_CELUD</name>
<dbReference type="RefSeq" id="WP_141320957.1">
    <property type="nucleotide sequence ID" value="NZ_BJLP01000034.1"/>
</dbReference>
<organism evidence="2 3">
    <name type="scientific">Cellulomonas uda</name>
    <dbReference type="NCBI Taxonomy" id="1714"/>
    <lineage>
        <taxon>Bacteria</taxon>
        <taxon>Bacillati</taxon>
        <taxon>Actinomycetota</taxon>
        <taxon>Actinomycetes</taxon>
        <taxon>Micrococcales</taxon>
        <taxon>Cellulomonadaceae</taxon>
        <taxon>Cellulomonas</taxon>
    </lineage>
</organism>
<protein>
    <submittedName>
        <fullName evidence="2">Uncharacterized protein</fullName>
    </submittedName>
</protein>
<proteinExistence type="predicted"/>
<accession>A0A4Y3KF78</accession>
<reference evidence="2 3" key="1">
    <citation type="submission" date="2019-06" db="EMBL/GenBank/DDBJ databases">
        <title>Whole genome shotgun sequence of Cellulomonas uda NBRC 3747.</title>
        <authorList>
            <person name="Hosoyama A."/>
            <person name="Uohara A."/>
            <person name="Ohji S."/>
            <person name="Ichikawa N."/>
        </authorList>
    </citation>
    <scope>NUCLEOTIDE SEQUENCE [LARGE SCALE GENOMIC DNA]</scope>
    <source>
        <strain evidence="2 3">NBRC 3747</strain>
    </source>
</reference>
<evidence type="ECO:0000313" key="3">
    <source>
        <dbReference type="Proteomes" id="UP000315842"/>
    </source>
</evidence>
<keyword evidence="3" id="KW-1185">Reference proteome</keyword>
<comment type="caution">
    <text evidence="2">The sequence shown here is derived from an EMBL/GenBank/DDBJ whole genome shotgun (WGS) entry which is preliminary data.</text>
</comment>
<dbReference type="Proteomes" id="UP000315842">
    <property type="component" value="Unassembled WGS sequence"/>
</dbReference>
<evidence type="ECO:0000313" key="2">
    <source>
        <dbReference type="EMBL" id="GEA81648.1"/>
    </source>
</evidence>
<sequence length="140" mass="15802">MSDTDAARWRAERREAAHAHAEALRQRRESESAQARAMITEFLAHAREHGPQPEPLRVRTYDGRARYRTPLHGWYLRFDETVAIDTDGEFYVLRTPPSVVGRLRGVRPEPSDPPLVIGAGGKDGESIDMKDALARLRTEG</sequence>
<feature type="region of interest" description="Disordered" evidence="1">
    <location>
        <begin position="103"/>
        <end position="123"/>
    </location>
</feature>